<dbReference type="GO" id="GO:0042973">
    <property type="term" value="F:glucan endo-1,3-beta-D-glucosidase activity"/>
    <property type="evidence" value="ECO:0007669"/>
    <property type="project" value="TreeGrafter"/>
</dbReference>
<evidence type="ECO:0000256" key="13">
    <source>
        <dbReference type="ARBA" id="ARBA00037649"/>
    </source>
</evidence>
<dbReference type="EMBL" id="DVJS01000237">
    <property type="protein sequence ID" value="HIS98189.1"/>
    <property type="molecule type" value="Genomic_DNA"/>
</dbReference>
<keyword evidence="5" id="KW-0964">Secreted</keyword>
<evidence type="ECO:0000256" key="7">
    <source>
        <dbReference type="ARBA" id="ARBA00022801"/>
    </source>
</evidence>
<dbReference type="GO" id="GO:0009986">
    <property type="term" value="C:cell surface"/>
    <property type="evidence" value="ECO:0007669"/>
    <property type="project" value="TreeGrafter"/>
</dbReference>
<keyword evidence="8" id="KW-0472">Membrane</keyword>
<sequence>MTDPVPGVCYSGFRRGQSPINGVFPTREQVLEDLRLLADLGFRRLRMYEPNLHAETTLELIAAEGLPLRVMLGIDPAAEYHNPGCPWTPEPLAGERYAENARRNDAQLGRLLELAGRYEKHMLALSVGNENRPSWGADLVPEERLCAFARRLKAGSGLPVGYCEGAWEWPGLAGLASELDFIGVHSYPQWNRVPLREAVGHMRRDLARVSAALPGRKLVVTEFGWATESDSPQMLAREASEPSQAEYLKDALCWMRNADVPCFIFEAFDEPWKGGSSGSEPEKHWGLFREDRSGKTVVGEIRKWL</sequence>
<organism evidence="16 17">
    <name type="scientific">Candidatus Scatomorpha pullistercoris</name>
    <dbReference type="NCBI Taxonomy" id="2840929"/>
    <lineage>
        <taxon>Bacteria</taxon>
        <taxon>Bacillati</taxon>
        <taxon>Bacillota</taxon>
        <taxon>Clostridia</taxon>
        <taxon>Eubacteriales</taxon>
        <taxon>Candidatus Scatomorpha</taxon>
    </lineage>
</organism>
<evidence type="ECO:0000256" key="14">
    <source>
        <dbReference type="ARBA" id="ARBA00042373"/>
    </source>
</evidence>
<gene>
    <name evidence="16" type="ORF">IAD42_09450</name>
</gene>
<reference evidence="16" key="2">
    <citation type="journal article" date="2021" name="PeerJ">
        <title>Extensive microbial diversity within the chicken gut microbiome revealed by metagenomics and culture.</title>
        <authorList>
            <person name="Gilroy R."/>
            <person name="Ravi A."/>
            <person name="Getino M."/>
            <person name="Pursley I."/>
            <person name="Horton D.L."/>
            <person name="Alikhan N.F."/>
            <person name="Baker D."/>
            <person name="Gharbi K."/>
            <person name="Hall N."/>
            <person name="Watson M."/>
            <person name="Adriaenssens E.M."/>
            <person name="Foster-Nyarko E."/>
            <person name="Jarju S."/>
            <person name="Secka A."/>
            <person name="Antonio M."/>
            <person name="Oren A."/>
            <person name="Chaudhuri R.R."/>
            <person name="La Ragione R."/>
            <person name="Hildebrand F."/>
            <person name="Pallen M.J."/>
        </authorList>
    </citation>
    <scope>NUCLEOTIDE SEQUENCE</scope>
    <source>
        <strain evidence="16">ChiHecec3B27-6122</strain>
    </source>
</reference>
<dbReference type="InterPro" id="IPR017853">
    <property type="entry name" value="GH"/>
</dbReference>
<dbReference type="InterPro" id="IPR050732">
    <property type="entry name" value="Beta-glucan_modifiers"/>
</dbReference>
<name>A0A9D1G7N1_9FIRM</name>
<evidence type="ECO:0000256" key="9">
    <source>
        <dbReference type="ARBA" id="ARBA00023180"/>
    </source>
</evidence>
<keyword evidence="4" id="KW-0134">Cell wall</keyword>
<dbReference type="GO" id="GO:0005886">
    <property type="term" value="C:plasma membrane"/>
    <property type="evidence" value="ECO:0007669"/>
    <property type="project" value="UniProtKB-SubCell"/>
</dbReference>
<dbReference type="PANTHER" id="PTHR16631:SF17">
    <property type="entry name" value="GLUCAN ENDO-1,3-BETA-GLUCOSIDASE BTGC"/>
    <property type="match status" value="1"/>
</dbReference>
<dbReference type="SUPFAM" id="SSF51445">
    <property type="entry name" value="(Trans)glycosidases"/>
    <property type="match status" value="1"/>
</dbReference>
<evidence type="ECO:0000256" key="10">
    <source>
        <dbReference type="ARBA" id="ARBA00023277"/>
    </source>
</evidence>
<reference evidence="16" key="1">
    <citation type="submission" date="2020-10" db="EMBL/GenBank/DDBJ databases">
        <authorList>
            <person name="Gilroy R."/>
        </authorList>
    </citation>
    <scope>NUCLEOTIDE SEQUENCE</scope>
    <source>
        <strain evidence="16">ChiHecec3B27-6122</strain>
    </source>
</reference>
<accession>A0A9D1G7N1</accession>
<dbReference type="Proteomes" id="UP000886876">
    <property type="component" value="Unassembled WGS sequence"/>
</dbReference>
<evidence type="ECO:0000256" key="6">
    <source>
        <dbReference type="ARBA" id="ARBA00022729"/>
    </source>
</evidence>
<dbReference type="GO" id="GO:0071555">
    <property type="term" value="P:cell wall organization"/>
    <property type="evidence" value="ECO:0007669"/>
    <property type="project" value="UniProtKB-KW"/>
</dbReference>
<dbReference type="AlphaFoldDB" id="A0A9D1G7N1"/>
<evidence type="ECO:0000313" key="16">
    <source>
        <dbReference type="EMBL" id="HIS98189.1"/>
    </source>
</evidence>
<evidence type="ECO:0000256" key="3">
    <source>
        <dbReference type="ARBA" id="ARBA00022475"/>
    </source>
</evidence>
<dbReference type="InterPro" id="IPR000490">
    <property type="entry name" value="Glyco_hydro_17"/>
</dbReference>
<comment type="function">
    <text evidence="13">Glucanases play a role in cell expansion during growth, in cell-cell fusion during mating, and in spore release during sporulation. This enzyme may be involved in beta-glucan degradation. Active on laminarin and lichenan.</text>
</comment>
<evidence type="ECO:0000256" key="15">
    <source>
        <dbReference type="ARBA" id="ARBA00043078"/>
    </source>
</evidence>
<evidence type="ECO:0000256" key="1">
    <source>
        <dbReference type="ARBA" id="ARBA00004191"/>
    </source>
</evidence>
<dbReference type="Pfam" id="PF00332">
    <property type="entry name" value="Glyco_hydro_17"/>
    <property type="match status" value="1"/>
</dbReference>
<evidence type="ECO:0000256" key="2">
    <source>
        <dbReference type="ARBA" id="ARBA00004236"/>
    </source>
</evidence>
<keyword evidence="6" id="KW-0732">Signal</keyword>
<keyword evidence="3" id="KW-1003">Cell membrane</keyword>
<evidence type="ECO:0000256" key="4">
    <source>
        <dbReference type="ARBA" id="ARBA00022512"/>
    </source>
</evidence>
<keyword evidence="12" id="KW-0624">Polysaccharide degradation</keyword>
<comment type="subcellular location">
    <subcellularLocation>
        <location evidence="2">Cell membrane</location>
    </subcellularLocation>
    <subcellularLocation>
        <location evidence="1">Secreted</location>
        <location evidence="1">Cell wall</location>
    </subcellularLocation>
</comment>
<evidence type="ECO:0000256" key="12">
    <source>
        <dbReference type="ARBA" id="ARBA00023326"/>
    </source>
</evidence>
<evidence type="ECO:0000313" key="17">
    <source>
        <dbReference type="Proteomes" id="UP000886876"/>
    </source>
</evidence>
<comment type="caution">
    <text evidence="16">The sequence shown here is derived from an EMBL/GenBank/DDBJ whole genome shotgun (WGS) entry which is preliminary data.</text>
</comment>
<dbReference type="GO" id="GO:0000272">
    <property type="term" value="P:polysaccharide catabolic process"/>
    <property type="evidence" value="ECO:0007669"/>
    <property type="project" value="UniProtKB-KW"/>
</dbReference>
<keyword evidence="7 16" id="KW-0378">Hydrolase</keyword>
<keyword evidence="11" id="KW-0961">Cell wall biogenesis/degradation</keyword>
<dbReference type="Gene3D" id="3.20.20.80">
    <property type="entry name" value="Glycosidases"/>
    <property type="match status" value="1"/>
</dbReference>
<evidence type="ECO:0000256" key="8">
    <source>
        <dbReference type="ARBA" id="ARBA00023136"/>
    </source>
</evidence>
<keyword evidence="9" id="KW-0325">Glycoprotein</keyword>
<protein>
    <recommendedName>
        <fullName evidence="15">Endo-1,3-beta-glucanase btgC</fullName>
    </recommendedName>
    <alternativeName>
        <fullName evidence="14">Laminarinase btgC</fullName>
    </alternativeName>
</protein>
<dbReference type="GO" id="GO:0005576">
    <property type="term" value="C:extracellular region"/>
    <property type="evidence" value="ECO:0007669"/>
    <property type="project" value="TreeGrafter"/>
</dbReference>
<proteinExistence type="predicted"/>
<evidence type="ECO:0000256" key="5">
    <source>
        <dbReference type="ARBA" id="ARBA00022525"/>
    </source>
</evidence>
<dbReference type="PANTHER" id="PTHR16631">
    <property type="entry name" value="GLUCAN 1,3-BETA-GLUCOSIDASE"/>
    <property type="match status" value="1"/>
</dbReference>
<evidence type="ECO:0000256" key="11">
    <source>
        <dbReference type="ARBA" id="ARBA00023316"/>
    </source>
</evidence>
<keyword evidence="10" id="KW-0119">Carbohydrate metabolism</keyword>